<reference evidence="1 2" key="1">
    <citation type="submission" date="2017-11" db="EMBL/GenBank/DDBJ databases">
        <title>Genome sequencing of Prevotella intermedia KCOM 2832.</title>
        <authorList>
            <person name="Kook J.-K."/>
            <person name="Park S.-N."/>
            <person name="Lim Y.K."/>
        </authorList>
    </citation>
    <scope>NUCLEOTIDE SEQUENCE [LARGE SCALE GENOMIC DNA]</scope>
    <source>
        <strain evidence="1 2">KCOM 2832</strain>
    </source>
</reference>
<name>A0A2M8TWD8_PREIN</name>
<accession>A0A2M8TWD8</accession>
<gene>
    <name evidence="1" type="ORF">CTM58_09255</name>
</gene>
<evidence type="ECO:0000313" key="2">
    <source>
        <dbReference type="Proteomes" id="UP000229884"/>
    </source>
</evidence>
<organism evidence="1 2">
    <name type="scientific">Prevotella intermedia</name>
    <dbReference type="NCBI Taxonomy" id="28131"/>
    <lineage>
        <taxon>Bacteria</taxon>
        <taxon>Pseudomonadati</taxon>
        <taxon>Bacteroidota</taxon>
        <taxon>Bacteroidia</taxon>
        <taxon>Bacteroidales</taxon>
        <taxon>Prevotellaceae</taxon>
        <taxon>Prevotella</taxon>
    </lineage>
</organism>
<proteinExistence type="predicted"/>
<sequence length="126" mass="15321">MENLREHPRFGKMYAYVLDNIDAYNLPKDATDLEKINFIYSEYDREYINKDWHEWWVDALEAYLKTMPTCTNYQFTVGYIMEVGKDWGYCDVSDSKKSWKFVNHYYYILAIIIIRARRILMQQNSN</sequence>
<dbReference type="AlphaFoldDB" id="A0A2M8TWD8"/>
<comment type="caution">
    <text evidence="1">The sequence shown here is derived from an EMBL/GenBank/DDBJ whole genome shotgun (WGS) entry which is preliminary data.</text>
</comment>
<protein>
    <submittedName>
        <fullName evidence="1">Uncharacterized protein</fullName>
    </submittedName>
</protein>
<evidence type="ECO:0000313" key="1">
    <source>
        <dbReference type="EMBL" id="PJI28241.1"/>
    </source>
</evidence>
<dbReference type="EMBL" id="PENG01000001">
    <property type="protein sequence ID" value="PJI28241.1"/>
    <property type="molecule type" value="Genomic_DNA"/>
</dbReference>
<dbReference type="RefSeq" id="WP_100371016.1">
    <property type="nucleotide sequence ID" value="NZ_PENG01000001.1"/>
</dbReference>
<dbReference type="Proteomes" id="UP000229884">
    <property type="component" value="Unassembled WGS sequence"/>
</dbReference>